<keyword evidence="2" id="KW-1185">Reference proteome</keyword>
<dbReference type="AlphaFoldDB" id="A0A6B2JWD7"/>
<sequence>MSDLPVFIHVPKTAGSTLNAALVAHHASGPFAPAWRALPAPLRDNSVLLRRLGPSMGGGLPHAGHYEGEPEKLTRLLREARWASGHIQRRRFAPMAAVAGRSPRWVSVLRDPTEQVASHYQWWIEIHERGWLRFRRYPPFFRDLSRQIRAADNSDPEAVIPFLALHHTLFLNLQADYLMPEGRETPVEAMPEALATFAGLGLGSDIAPAFRAMTGAEAPPLPRHNASRSRFDRAVFRTERMREFLAEHNALDERLWALAQERRG</sequence>
<proteinExistence type="predicted"/>
<dbReference type="Proteomes" id="UP000474757">
    <property type="component" value="Unassembled WGS sequence"/>
</dbReference>
<evidence type="ECO:0000313" key="1">
    <source>
        <dbReference type="EMBL" id="NDV00959.1"/>
    </source>
</evidence>
<dbReference type="SUPFAM" id="SSF52540">
    <property type="entry name" value="P-loop containing nucleoside triphosphate hydrolases"/>
    <property type="match status" value="1"/>
</dbReference>
<comment type="caution">
    <text evidence="1">The sequence shown here is derived from an EMBL/GenBank/DDBJ whole genome shotgun (WGS) entry which is preliminary data.</text>
</comment>
<dbReference type="EMBL" id="JAAGAB010000002">
    <property type="protein sequence ID" value="NDV00959.1"/>
    <property type="molecule type" value="Genomic_DNA"/>
</dbReference>
<gene>
    <name evidence="1" type="ORF">GZA08_08245</name>
</gene>
<reference evidence="1 2" key="1">
    <citation type="submission" date="2020-02" db="EMBL/GenBank/DDBJ databases">
        <title>Pseudoroseicyclus tamarix, sp. nov., isolated from offshore sediment of a Tamarix chinensis forest.</title>
        <authorList>
            <person name="Gai Y."/>
        </authorList>
    </citation>
    <scope>NUCLEOTIDE SEQUENCE [LARGE SCALE GENOMIC DNA]</scope>
    <source>
        <strain evidence="1 2">CLL3-39</strain>
    </source>
</reference>
<protein>
    <recommendedName>
        <fullName evidence="3">Sulfotransferase family protein</fullName>
    </recommendedName>
</protein>
<name>A0A6B2JWD7_9RHOB</name>
<dbReference type="InterPro" id="IPR027417">
    <property type="entry name" value="P-loop_NTPase"/>
</dbReference>
<dbReference type="RefSeq" id="WP_163892019.1">
    <property type="nucleotide sequence ID" value="NZ_JAAFYS010000002.1"/>
</dbReference>
<dbReference type="Gene3D" id="3.40.50.300">
    <property type="entry name" value="P-loop containing nucleotide triphosphate hydrolases"/>
    <property type="match status" value="1"/>
</dbReference>
<organism evidence="1 2">
    <name type="scientific">Pseudoroseicyclus tamaricis</name>
    <dbReference type="NCBI Taxonomy" id="2705421"/>
    <lineage>
        <taxon>Bacteria</taxon>
        <taxon>Pseudomonadati</taxon>
        <taxon>Pseudomonadota</taxon>
        <taxon>Alphaproteobacteria</taxon>
        <taxon>Rhodobacterales</taxon>
        <taxon>Paracoccaceae</taxon>
        <taxon>Pseudoroseicyclus</taxon>
    </lineage>
</organism>
<evidence type="ECO:0000313" key="2">
    <source>
        <dbReference type="Proteomes" id="UP000474757"/>
    </source>
</evidence>
<accession>A0A6B2JWD7</accession>
<evidence type="ECO:0008006" key="3">
    <source>
        <dbReference type="Google" id="ProtNLM"/>
    </source>
</evidence>